<comment type="subcellular location">
    <subcellularLocation>
        <location evidence="1">Cell membrane</location>
        <topology evidence="1">Multi-pass membrane protein</topology>
    </subcellularLocation>
</comment>
<name>A0A7Y9GLU0_9MICO</name>
<keyword evidence="3" id="KW-0813">Transport</keyword>
<evidence type="ECO:0000256" key="3">
    <source>
        <dbReference type="ARBA" id="ARBA00022448"/>
    </source>
</evidence>
<keyword evidence="7 8" id="KW-0472">Membrane</keyword>
<dbReference type="GO" id="GO:0042910">
    <property type="term" value="F:xenobiotic transmembrane transporter activity"/>
    <property type="evidence" value="ECO:0007669"/>
    <property type="project" value="InterPro"/>
</dbReference>
<dbReference type="RefSeq" id="WP_179487854.1">
    <property type="nucleotide sequence ID" value="NZ_JACCBV010000001.1"/>
</dbReference>
<evidence type="ECO:0000259" key="9">
    <source>
        <dbReference type="PROSITE" id="PS50850"/>
    </source>
</evidence>
<feature type="transmembrane region" description="Helical" evidence="8">
    <location>
        <begin position="88"/>
        <end position="107"/>
    </location>
</feature>
<feature type="transmembrane region" description="Helical" evidence="8">
    <location>
        <begin position="113"/>
        <end position="134"/>
    </location>
</feature>
<dbReference type="InterPro" id="IPR011701">
    <property type="entry name" value="MFS"/>
</dbReference>
<dbReference type="InterPro" id="IPR036259">
    <property type="entry name" value="MFS_trans_sf"/>
</dbReference>
<feature type="transmembrane region" description="Helical" evidence="8">
    <location>
        <begin position="349"/>
        <end position="369"/>
    </location>
</feature>
<evidence type="ECO:0000313" key="11">
    <source>
        <dbReference type="Proteomes" id="UP000576969"/>
    </source>
</evidence>
<dbReference type="PANTHER" id="PTHR43124">
    <property type="entry name" value="PURINE EFFLUX PUMP PBUE"/>
    <property type="match status" value="1"/>
</dbReference>
<keyword evidence="6 8" id="KW-1133">Transmembrane helix</keyword>
<dbReference type="InterPro" id="IPR005829">
    <property type="entry name" value="Sugar_transporter_CS"/>
</dbReference>
<feature type="transmembrane region" description="Helical" evidence="8">
    <location>
        <begin position="177"/>
        <end position="196"/>
    </location>
</feature>
<protein>
    <submittedName>
        <fullName evidence="10">DHA1 family bicyclomycin/chloramphenicol resistance-like MFS transporter</fullName>
    </submittedName>
</protein>
<feature type="domain" description="Major facilitator superfamily (MFS) profile" evidence="9">
    <location>
        <begin position="22"/>
        <end position="408"/>
    </location>
</feature>
<dbReference type="PRINTS" id="PR01036">
    <property type="entry name" value="TCRTETB"/>
</dbReference>
<dbReference type="PANTHER" id="PTHR43124:SF3">
    <property type="entry name" value="CHLORAMPHENICOL EFFLUX PUMP RV0191"/>
    <property type="match status" value="1"/>
</dbReference>
<feature type="transmembrane region" description="Helical" evidence="8">
    <location>
        <begin position="293"/>
        <end position="312"/>
    </location>
</feature>
<dbReference type="Gene3D" id="1.20.1720.10">
    <property type="entry name" value="Multidrug resistance protein D"/>
    <property type="match status" value="1"/>
</dbReference>
<evidence type="ECO:0000256" key="5">
    <source>
        <dbReference type="ARBA" id="ARBA00022692"/>
    </source>
</evidence>
<reference evidence="10 11" key="1">
    <citation type="submission" date="2020-07" db="EMBL/GenBank/DDBJ databases">
        <title>Sequencing the genomes of 1000 actinobacteria strains.</title>
        <authorList>
            <person name="Klenk H.-P."/>
        </authorList>
    </citation>
    <scope>NUCLEOTIDE SEQUENCE [LARGE SCALE GENOMIC DNA]</scope>
    <source>
        <strain evidence="10 11">DSM 24662</strain>
    </source>
</reference>
<dbReference type="GO" id="GO:1990961">
    <property type="term" value="P:xenobiotic detoxification by transmembrane export across the plasma membrane"/>
    <property type="evidence" value="ECO:0007669"/>
    <property type="project" value="InterPro"/>
</dbReference>
<feature type="transmembrane region" description="Helical" evidence="8">
    <location>
        <begin position="12"/>
        <end position="35"/>
    </location>
</feature>
<dbReference type="Proteomes" id="UP000576969">
    <property type="component" value="Unassembled WGS sequence"/>
</dbReference>
<feature type="transmembrane region" description="Helical" evidence="8">
    <location>
        <begin position="263"/>
        <end position="281"/>
    </location>
</feature>
<keyword evidence="11" id="KW-1185">Reference proteome</keyword>
<gene>
    <name evidence="10" type="ORF">BJ991_000911</name>
</gene>
<dbReference type="CDD" id="cd17320">
    <property type="entry name" value="MFS_MdfA_MDR_like"/>
    <property type="match status" value="1"/>
</dbReference>
<dbReference type="Pfam" id="PF07690">
    <property type="entry name" value="MFS_1"/>
    <property type="match status" value="1"/>
</dbReference>
<feature type="transmembrane region" description="Helical" evidence="8">
    <location>
        <begin position="55"/>
        <end position="76"/>
    </location>
</feature>
<dbReference type="InterPro" id="IPR050189">
    <property type="entry name" value="MFS_Efflux_Transporters"/>
</dbReference>
<accession>A0A7Y9GLU0</accession>
<evidence type="ECO:0000313" key="10">
    <source>
        <dbReference type="EMBL" id="NYE18883.1"/>
    </source>
</evidence>
<feature type="transmembrane region" description="Helical" evidence="8">
    <location>
        <begin position="318"/>
        <end position="337"/>
    </location>
</feature>
<evidence type="ECO:0000256" key="7">
    <source>
        <dbReference type="ARBA" id="ARBA00023136"/>
    </source>
</evidence>
<dbReference type="SUPFAM" id="SSF103473">
    <property type="entry name" value="MFS general substrate transporter"/>
    <property type="match status" value="1"/>
</dbReference>
<proteinExistence type="inferred from homology"/>
<dbReference type="GO" id="GO:0005886">
    <property type="term" value="C:plasma membrane"/>
    <property type="evidence" value="ECO:0007669"/>
    <property type="project" value="UniProtKB-SubCell"/>
</dbReference>
<organism evidence="10 11">
    <name type="scientific">Microbacterium immunditiarum</name>
    <dbReference type="NCBI Taxonomy" id="337480"/>
    <lineage>
        <taxon>Bacteria</taxon>
        <taxon>Bacillati</taxon>
        <taxon>Actinomycetota</taxon>
        <taxon>Actinomycetes</taxon>
        <taxon>Micrococcales</taxon>
        <taxon>Microbacteriaceae</taxon>
        <taxon>Microbacterium</taxon>
    </lineage>
</organism>
<keyword evidence="4" id="KW-1003">Cell membrane</keyword>
<evidence type="ECO:0000256" key="6">
    <source>
        <dbReference type="ARBA" id="ARBA00022989"/>
    </source>
</evidence>
<dbReference type="InterPro" id="IPR020846">
    <property type="entry name" value="MFS_dom"/>
</dbReference>
<dbReference type="AlphaFoldDB" id="A0A7Y9GLU0"/>
<dbReference type="InterPro" id="IPR004812">
    <property type="entry name" value="Efflux_drug-R_Bcr/CmlA"/>
</dbReference>
<feature type="transmembrane region" description="Helical" evidence="8">
    <location>
        <begin position="146"/>
        <end position="165"/>
    </location>
</feature>
<comment type="similarity">
    <text evidence="2">Belongs to the major facilitator superfamily. Bcr/CmlA family.</text>
</comment>
<dbReference type="PROSITE" id="PS50850">
    <property type="entry name" value="MFS"/>
    <property type="match status" value="1"/>
</dbReference>
<dbReference type="PROSITE" id="PS00216">
    <property type="entry name" value="SUGAR_TRANSPORT_1"/>
    <property type="match status" value="1"/>
</dbReference>
<evidence type="ECO:0000256" key="1">
    <source>
        <dbReference type="ARBA" id="ARBA00004651"/>
    </source>
</evidence>
<dbReference type="EMBL" id="JACCBV010000001">
    <property type="protein sequence ID" value="NYE18883.1"/>
    <property type="molecule type" value="Genomic_DNA"/>
</dbReference>
<feature type="transmembrane region" description="Helical" evidence="8">
    <location>
        <begin position="230"/>
        <end position="251"/>
    </location>
</feature>
<evidence type="ECO:0000256" key="2">
    <source>
        <dbReference type="ARBA" id="ARBA00006236"/>
    </source>
</evidence>
<feature type="transmembrane region" description="Helical" evidence="8">
    <location>
        <begin position="381"/>
        <end position="404"/>
    </location>
</feature>
<dbReference type="NCBIfam" id="TIGR00710">
    <property type="entry name" value="efflux_Bcr_CflA"/>
    <property type="match status" value="1"/>
</dbReference>
<evidence type="ECO:0000256" key="4">
    <source>
        <dbReference type="ARBA" id="ARBA00022475"/>
    </source>
</evidence>
<evidence type="ECO:0000256" key="8">
    <source>
        <dbReference type="SAM" id="Phobius"/>
    </source>
</evidence>
<sequence>MGRRARRTTATDATTPVLTTGLLSVLGLLMTVNPITSNIYLPGLSQMAADLGTTIAGAQFALTGFLLGVAAGQLIVGALADSLGRRPVLMLGLSVLTGASVLVAVAPTIELLIAGRVLQGLGSSAAVVVARAVVSDTARGRQAAASYSVLMGMLAVGPLVGPLLGSALMQLGGWRTTFVGLIVISAAYLVMAVFAVPETLAPGDRTPVRIGRLLGNYGRLLRDPGYTGNALSMAIAFGALSTHVSASSFIAQDVLDTDEWGFSFLYMCYAGAVLVGSSLNAPLSARFGPRRMLVVCQAVAIASTAAMVWFAIVGPFTVTTFLATIVPACAAGSAILANATTLTLARAAFAAGSGAALMGCTQFLVGSLVSPLGGVLGPHTAAPMAVVMLACFALSVVAGALGLWGERRGDVVVASEDARTHPEERG</sequence>
<keyword evidence="5 8" id="KW-0812">Transmembrane</keyword>
<comment type="caution">
    <text evidence="10">The sequence shown here is derived from an EMBL/GenBank/DDBJ whole genome shotgun (WGS) entry which is preliminary data.</text>
</comment>